<comment type="caution">
    <text evidence="2">The sequence shown here is derived from an EMBL/GenBank/DDBJ whole genome shotgun (WGS) entry which is preliminary data.</text>
</comment>
<dbReference type="AlphaFoldDB" id="A0A841QIW5"/>
<dbReference type="EMBL" id="JACHIE010000022">
    <property type="protein sequence ID" value="MBB6458541.1"/>
    <property type="molecule type" value="Genomic_DNA"/>
</dbReference>
<sequence length="150" mass="16014">MIGLVPITLLAACSAQQCDPNHADLFTGIGCSAGDGYQQRTATLNTQRDFLRMEAEQAQNNATAAQNNAAIAQNSVTQAAARLQAFKNKNAALRKQLSQLAQQKRISSTQYQTSLNTLNTASKLANSHDDAKAAEAAKQQDALVDTLSHL</sequence>
<gene>
    <name evidence="2" type="ORF">HNR55_003150</name>
</gene>
<accession>A0A841QIW5</accession>
<evidence type="ECO:0000313" key="2">
    <source>
        <dbReference type="EMBL" id="MBB6458541.1"/>
    </source>
</evidence>
<dbReference type="Proteomes" id="UP000578000">
    <property type="component" value="Unassembled WGS sequence"/>
</dbReference>
<reference evidence="2 3" key="1">
    <citation type="submission" date="2020-08" db="EMBL/GenBank/DDBJ databases">
        <title>Genomic Encyclopedia of Type Strains, Phase IV (KMG-IV): sequencing the most valuable type-strain genomes for metagenomic binning, comparative biology and taxonomic classification.</title>
        <authorList>
            <person name="Goeker M."/>
        </authorList>
    </citation>
    <scope>NUCLEOTIDE SEQUENCE [LARGE SCALE GENOMIC DNA]</scope>
    <source>
        <strain evidence="2 3">DSM 4491</strain>
    </source>
</reference>
<name>A0A841QIW5_9PROT</name>
<organism evidence="2 3">
    <name type="scientific">Acetobacter lovaniensis</name>
    <dbReference type="NCBI Taxonomy" id="104100"/>
    <lineage>
        <taxon>Bacteria</taxon>
        <taxon>Pseudomonadati</taxon>
        <taxon>Pseudomonadota</taxon>
        <taxon>Alphaproteobacteria</taxon>
        <taxon>Acetobacterales</taxon>
        <taxon>Acetobacteraceae</taxon>
        <taxon>Acetobacter</taxon>
    </lineage>
</organism>
<feature type="coiled-coil region" evidence="1">
    <location>
        <begin position="41"/>
        <end position="103"/>
    </location>
</feature>
<keyword evidence="1" id="KW-0175">Coiled coil</keyword>
<evidence type="ECO:0000313" key="3">
    <source>
        <dbReference type="Proteomes" id="UP000578000"/>
    </source>
</evidence>
<evidence type="ECO:0000256" key="1">
    <source>
        <dbReference type="SAM" id="Coils"/>
    </source>
</evidence>
<keyword evidence="3" id="KW-1185">Reference proteome</keyword>
<proteinExistence type="predicted"/>
<protein>
    <submittedName>
        <fullName evidence="2">Uncharacterized protein</fullName>
    </submittedName>
</protein>